<evidence type="ECO:0000313" key="2">
    <source>
        <dbReference type="EMBL" id="KKM85184.1"/>
    </source>
</evidence>
<dbReference type="EMBL" id="LAZR01007450">
    <property type="protein sequence ID" value="KKM85184.1"/>
    <property type="molecule type" value="Genomic_DNA"/>
</dbReference>
<evidence type="ECO:0000256" key="1">
    <source>
        <dbReference type="SAM" id="MobiDB-lite"/>
    </source>
</evidence>
<reference evidence="2" key="1">
    <citation type="journal article" date="2015" name="Nature">
        <title>Complex archaea that bridge the gap between prokaryotes and eukaryotes.</title>
        <authorList>
            <person name="Spang A."/>
            <person name="Saw J.H."/>
            <person name="Jorgensen S.L."/>
            <person name="Zaremba-Niedzwiedzka K."/>
            <person name="Martijn J."/>
            <person name="Lind A.E."/>
            <person name="van Eijk R."/>
            <person name="Schleper C."/>
            <person name="Guy L."/>
            <person name="Ettema T.J."/>
        </authorList>
    </citation>
    <scope>NUCLEOTIDE SEQUENCE</scope>
</reference>
<sequence length="92" mass="9854">MNWRRLVGLGGPPPDSTGLGPDFPGQAGDRERAKFRESDYARLTTVAVADDDGQPVAIGTNDLLAELVHEIKLLRSGLVLQGMAADIDEPIE</sequence>
<organism evidence="2">
    <name type="scientific">marine sediment metagenome</name>
    <dbReference type="NCBI Taxonomy" id="412755"/>
    <lineage>
        <taxon>unclassified sequences</taxon>
        <taxon>metagenomes</taxon>
        <taxon>ecological metagenomes</taxon>
    </lineage>
</organism>
<accession>A0A0F9KSD6</accession>
<gene>
    <name evidence="2" type="ORF">LCGC14_1291550</name>
</gene>
<protein>
    <submittedName>
        <fullName evidence="2">Uncharacterized protein</fullName>
    </submittedName>
</protein>
<feature type="region of interest" description="Disordered" evidence="1">
    <location>
        <begin position="1"/>
        <end position="29"/>
    </location>
</feature>
<proteinExistence type="predicted"/>
<name>A0A0F9KSD6_9ZZZZ</name>
<comment type="caution">
    <text evidence="2">The sequence shown here is derived from an EMBL/GenBank/DDBJ whole genome shotgun (WGS) entry which is preliminary data.</text>
</comment>
<dbReference type="AlphaFoldDB" id="A0A0F9KSD6"/>